<dbReference type="SMART" id="SM00248">
    <property type="entry name" value="ANK"/>
    <property type="match status" value="5"/>
</dbReference>
<comment type="caution">
    <text evidence="2">The sequence shown here is derived from an EMBL/GenBank/DDBJ whole genome shotgun (WGS) entry which is preliminary data.</text>
</comment>
<dbReference type="OrthoDB" id="21416at2759"/>
<evidence type="ECO:0000313" key="2">
    <source>
        <dbReference type="EMBL" id="KAH7087770.1"/>
    </source>
</evidence>
<dbReference type="InterPro" id="IPR036770">
    <property type="entry name" value="Ankyrin_rpt-contain_sf"/>
</dbReference>
<dbReference type="PANTHER" id="PTHR24121:SF23">
    <property type="entry name" value="NO MECHANORECEPTOR POTENTIAL C, ISOFORM H"/>
    <property type="match status" value="1"/>
</dbReference>
<evidence type="ECO:0000313" key="3">
    <source>
        <dbReference type="Proteomes" id="UP000813461"/>
    </source>
</evidence>
<dbReference type="Pfam" id="PF12796">
    <property type="entry name" value="Ank_2"/>
    <property type="match status" value="2"/>
</dbReference>
<dbReference type="AlphaFoldDB" id="A0A8K0R510"/>
<feature type="repeat" description="ANK" evidence="1">
    <location>
        <begin position="332"/>
        <end position="364"/>
    </location>
</feature>
<dbReference type="Gene3D" id="1.25.40.20">
    <property type="entry name" value="Ankyrin repeat-containing domain"/>
    <property type="match status" value="2"/>
</dbReference>
<protein>
    <submittedName>
        <fullName evidence="2">Ankyrin repeat-containing domain protein</fullName>
    </submittedName>
</protein>
<name>A0A8K0R510_9PLEO</name>
<dbReference type="SUPFAM" id="SSF48403">
    <property type="entry name" value="Ankyrin repeat"/>
    <property type="match status" value="1"/>
</dbReference>
<sequence>MPDSENSKLGKHTPNLWKEAYNALSEDDKGKERLQKLNTILKEQLGKPKLKVRSEDGYKQLQNLINRRSQALVAKLVSAGANVAGPYVAIPAAALFLAFSVHQLYKSEKESMFELARKVAHYTVLHATSPDRIKKAPGDDPHMRDLKRNLHMLYIGMYKTLLLASAQLTISLYGDWQFIKNLMKHYDWVGQIKELDEHHQLCKDYRDEMIARQNDPHYTQPTNDRPMGPGPRNPLHWAVAFGVPEQVMHLVQKNEYQINALTPRKWTAAHLAAQHGSTKIMKTLLTAGGIDLRIKNKEGHTPLHIAALYNKVGALKLLLQRDRELLGLRDDRGRTAFLLAAQGGHTKVLGALKENGQDFNETTLKNGWTALHLAAENGKVDAVKFLINNGTKKWTKVKAGNREGCTAKQVAEFKKRLNVVAIL</sequence>
<dbReference type="PROSITE" id="PS50297">
    <property type="entry name" value="ANK_REP_REGION"/>
    <property type="match status" value="2"/>
</dbReference>
<dbReference type="InterPro" id="IPR002110">
    <property type="entry name" value="Ankyrin_rpt"/>
</dbReference>
<dbReference type="EMBL" id="JAGMVJ010000009">
    <property type="protein sequence ID" value="KAH7087770.1"/>
    <property type="molecule type" value="Genomic_DNA"/>
</dbReference>
<feature type="repeat" description="ANK" evidence="1">
    <location>
        <begin position="366"/>
        <end position="390"/>
    </location>
</feature>
<keyword evidence="3" id="KW-1185">Reference proteome</keyword>
<accession>A0A8K0R510</accession>
<reference evidence="2" key="1">
    <citation type="journal article" date="2021" name="Nat. Commun.">
        <title>Genetic determinants of endophytism in the Arabidopsis root mycobiome.</title>
        <authorList>
            <person name="Mesny F."/>
            <person name="Miyauchi S."/>
            <person name="Thiergart T."/>
            <person name="Pickel B."/>
            <person name="Atanasova L."/>
            <person name="Karlsson M."/>
            <person name="Huettel B."/>
            <person name="Barry K.W."/>
            <person name="Haridas S."/>
            <person name="Chen C."/>
            <person name="Bauer D."/>
            <person name="Andreopoulos W."/>
            <person name="Pangilinan J."/>
            <person name="LaButti K."/>
            <person name="Riley R."/>
            <person name="Lipzen A."/>
            <person name="Clum A."/>
            <person name="Drula E."/>
            <person name="Henrissat B."/>
            <person name="Kohler A."/>
            <person name="Grigoriev I.V."/>
            <person name="Martin F.M."/>
            <person name="Hacquard S."/>
        </authorList>
    </citation>
    <scope>NUCLEOTIDE SEQUENCE</scope>
    <source>
        <strain evidence="2">MPI-SDFR-AT-0120</strain>
    </source>
</reference>
<dbReference type="PROSITE" id="PS50088">
    <property type="entry name" value="ANK_REPEAT"/>
    <property type="match status" value="3"/>
</dbReference>
<keyword evidence="1" id="KW-0040">ANK repeat</keyword>
<gene>
    <name evidence="2" type="ORF">FB567DRAFT_525711</name>
</gene>
<evidence type="ECO:0000256" key="1">
    <source>
        <dbReference type="PROSITE-ProRule" id="PRU00023"/>
    </source>
</evidence>
<dbReference type="Proteomes" id="UP000813461">
    <property type="component" value="Unassembled WGS sequence"/>
</dbReference>
<proteinExistence type="predicted"/>
<organism evidence="2 3">
    <name type="scientific">Paraphoma chrysanthemicola</name>
    <dbReference type="NCBI Taxonomy" id="798071"/>
    <lineage>
        <taxon>Eukaryota</taxon>
        <taxon>Fungi</taxon>
        <taxon>Dikarya</taxon>
        <taxon>Ascomycota</taxon>
        <taxon>Pezizomycotina</taxon>
        <taxon>Dothideomycetes</taxon>
        <taxon>Pleosporomycetidae</taxon>
        <taxon>Pleosporales</taxon>
        <taxon>Pleosporineae</taxon>
        <taxon>Phaeosphaeriaceae</taxon>
        <taxon>Paraphoma</taxon>
    </lineage>
</organism>
<dbReference type="PANTHER" id="PTHR24121">
    <property type="entry name" value="NO MECHANORECEPTOR POTENTIAL C, ISOFORM D-RELATED"/>
    <property type="match status" value="1"/>
</dbReference>
<feature type="repeat" description="ANK" evidence="1">
    <location>
        <begin position="298"/>
        <end position="321"/>
    </location>
</feature>